<name>A0ABT0HKF0_9BACT</name>
<sequence length="91" mass="10650">MQNDRNLNKAAYFNRLTYQEQLEAIEQQGQALQVRQIPDFWIHLYAIGALFVELWVCQQNHDVMLLRVLSASSELDPYLQPIDLALHELLP</sequence>
<evidence type="ECO:0000313" key="1">
    <source>
        <dbReference type="EMBL" id="MCK8492647.1"/>
    </source>
</evidence>
<comment type="caution">
    <text evidence="1">The sequence shown here is derived from an EMBL/GenBank/DDBJ whole genome shotgun (WGS) entry which is preliminary data.</text>
</comment>
<proteinExistence type="predicted"/>
<protein>
    <submittedName>
        <fullName evidence="1">Uncharacterized protein</fullName>
    </submittedName>
</protein>
<dbReference type="EMBL" id="JALPRF010000002">
    <property type="protein sequence ID" value="MCK8492647.1"/>
    <property type="molecule type" value="Genomic_DNA"/>
</dbReference>
<organism evidence="1 2">
    <name type="scientific">Spirosoma liriopis</name>
    <dbReference type="NCBI Taxonomy" id="2937440"/>
    <lineage>
        <taxon>Bacteria</taxon>
        <taxon>Pseudomonadati</taxon>
        <taxon>Bacteroidota</taxon>
        <taxon>Cytophagia</taxon>
        <taxon>Cytophagales</taxon>
        <taxon>Cytophagaceae</taxon>
        <taxon>Spirosoma</taxon>
    </lineage>
</organism>
<accession>A0ABT0HKF0</accession>
<evidence type="ECO:0000313" key="2">
    <source>
        <dbReference type="Proteomes" id="UP001202180"/>
    </source>
</evidence>
<dbReference type="RefSeq" id="WP_232561275.1">
    <property type="nucleotide sequence ID" value="NZ_JALPRF010000002.1"/>
</dbReference>
<keyword evidence="2" id="KW-1185">Reference proteome</keyword>
<gene>
    <name evidence="1" type="ORF">M0L20_12340</name>
</gene>
<reference evidence="1 2" key="1">
    <citation type="submission" date="2022-04" db="EMBL/GenBank/DDBJ databases">
        <title>Spirosoma sp. strain RP8 genome sequencing and assembly.</title>
        <authorList>
            <person name="Jung Y."/>
        </authorList>
    </citation>
    <scope>NUCLEOTIDE SEQUENCE [LARGE SCALE GENOMIC DNA]</scope>
    <source>
        <strain evidence="1 2">RP8</strain>
    </source>
</reference>
<dbReference type="Proteomes" id="UP001202180">
    <property type="component" value="Unassembled WGS sequence"/>
</dbReference>